<feature type="region of interest" description="Disordered" evidence="7">
    <location>
        <begin position="597"/>
        <end position="618"/>
    </location>
</feature>
<dbReference type="AlphaFoldDB" id="A0AA90NUM1"/>
<evidence type="ECO:0000313" key="11">
    <source>
        <dbReference type="Proteomes" id="UP001178148"/>
    </source>
</evidence>
<dbReference type="PROSITE" id="PS50068">
    <property type="entry name" value="LDLRA_2"/>
    <property type="match status" value="1"/>
</dbReference>
<evidence type="ECO:0000256" key="3">
    <source>
        <dbReference type="ARBA" id="ARBA00022737"/>
    </source>
</evidence>
<keyword evidence="9" id="KW-0732">Signal</keyword>
<feature type="chain" id="PRO_5041643058" evidence="9">
    <location>
        <begin position="33"/>
        <end position="656"/>
    </location>
</feature>
<dbReference type="SMART" id="SM00192">
    <property type="entry name" value="LDLa"/>
    <property type="match status" value="3"/>
</dbReference>
<feature type="region of interest" description="Disordered" evidence="7">
    <location>
        <begin position="201"/>
        <end position="220"/>
    </location>
</feature>
<dbReference type="PANTHER" id="PTHR24270">
    <property type="entry name" value="LOW-DENSITY LIPOPROTEIN RECEPTOR-RELATED"/>
    <property type="match status" value="1"/>
</dbReference>
<accession>A0AA90NUM1</accession>
<evidence type="ECO:0000313" key="10">
    <source>
        <dbReference type="EMBL" id="MDP0589655.1"/>
    </source>
</evidence>
<comment type="subcellular location">
    <subcellularLocation>
        <location evidence="1">Membrane</location>
        <topology evidence="1">Single-pass membrane protein</topology>
    </subcellularLocation>
</comment>
<feature type="compositionally biased region" description="Polar residues" evidence="7">
    <location>
        <begin position="601"/>
        <end position="610"/>
    </location>
</feature>
<feature type="signal peptide" evidence="9">
    <location>
        <begin position="1"/>
        <end position="32"/>
    </location>
</feature>
<dbReference type="PRINTS" id="PR00261">
    <property type="entry name" value="LDLRECEPTOR"/>
</dbReference>
<dbReference type="InterPro" id="IPR002172">
    <property type="entry name" value="LDrepeatLR_classA_rpt"/>
</dbReference>
<dbReference type="Proteomes" id="UP001178148">
    <property type="component" value="Unassembled WGS sequence"/>
</dbReference>
<feature type="compositionally biased region" description="Polar residues" evidence="7">
    <location>
        <begin position="546"/>
        <end position="563"/>
    </location>
</feature>
<organism evidence="10 11">
    <name type="scientific">Candidatus Endonucleibacter bathymodioli</name>
    <dbReference type="NCBI Taxonomy" id="539814"/>
    <lineage>
        <taxon>Bacteria</taxon>
        <taxon>Pseudomonadati</taxon>
        <taxon>Pseudomonadota</taxon>
        <taxon>Gammaproteobacteria</taxon>
        <taxon>Oceanospirillales</taxon>
        <taxon>Endozoicomonadaceae</taxon>
        <taxon>Candidatus Endonucleibacter</taxon>
    </lineage>
</organism>
<dbReference type="GO" id="GO:0005886">
    <property type="term" value="C:plasma membrane"/>
    <property type="evidence" value="ECO:0007669"/>
    <property type="project" value="TreeGrafter"/>
</dbReference>
<keyword evidence="4 8" id="KW-1133">Transmembrane helix</keyword>
<dbReference type="EMBL" id="JASXSV010000018">
    <property type="protein sequence ID" value="MDP0589655.1"/>
    <property type="molecule type" value="Genomic_DNA"/>
</dbReference>
<keyword evidence="6" id="KW-1015">Disulfide bond</keyword>
<feature type="compositionally biased region" description="Polar residues" evidence="7">
    <location>
        <begin position="644"/>
        <end position="656"/>
    </location>
</feature>
<evidence type="ECO:0000256" key="5">
    <source>
        <dbReference type="ARBA" id="ARBA00023136"/>
    </source>
</evidence>
<evidence type="ECO:0000256" key="8">
    <source>
        <dbReference type="SAM" id="Phobius"/>
    </source>
</evidence>
<protein>
    <submittedName>
        <fullName evidence="10">Uncharacterized protein</fullName>
    </submittedName>
</protein>
<evidence type="ECO:0000256" key="1">
    <source>
        <dbReference type="ARBA" id="ARBA00004167"/>
    </source>
</evidence>
<comment type="caution">
    <text evidence="10">The sequence shown here is derived from an EMBL/GenBank/DDBJ whole genome shotgun (WGS) entry which is preliminary data.</text>
</comment>
<name>A0AA90NUM1_9GAMM</name>
<dbReference type="Gene3D" id="4.10.400.10">
    <property type="entry name" value="Low-density Lipoprotein Receptor"/>
    <property type="match status" value="2"/>
</dbReference>
<feature type="region of interest" description="Disordered" evidence="7">
    <location>
        <begin position="630"/>
        <end position="656"/>
    </location>
</feature>
<proteinExistence type="predicted"/>
<evidence type="ECO:0000256" key="7">
    <source>
        <dbReference type="SAM" id="MobiDB-lite"/>
    </source>
</evidence>
<evidence type="ECO:0000256" key="6">
    <source>
        <dbReference type="ARBA" id="ARBA00023157"/>
    </source>
</evidence>
<evidence type="ECO:0000256" key="4">
    <source>
        <dbReference type="ARBA" id="ARBA00022989"/>
    </source>
</evidence>
<sequence length="656" mass="72488">MFFDNCKGIKYIKHFLCLPVMLVLLVTSLAYATNKNCQHATIQTPVTMLLNRPNSLDQYLTVLRDEPVINIHNFLKDIVWLERDDGENDSAYKKRTFFNKKHYQKFYDLYCVLSLQYYKGQSFTGFVKYMIYNEPDKVISRPLMEALFKLCNDYQDRPGITIGNMFAEVENKKHTDEDINAFLRYKANSLEAQYKALYPDDDTGTKKHSANSSADSSNKKRGASWFSYCSQSAFNCAQSIVKNVSSLASKAMYTTSFGSLIMSPVGADNNLFCDGKKLHSSKICDGNRDCSDNTDELLSGINPTCFACGKGYGVGKVQLIRSEFRCDDFKTIRNHNGCQNGADESMTFEYDGASCFDCGVGKIRSELRCNNKMDCPDGRDESTSGINATCFDCGLDNGGHILSELRCNGEDNCYDGSDEGVNVGCPKITHITEESVVLGAVAIALGAYVVVVLVKYRNKKSTAGTLAWLLSPITEPVNYLRSCCGCGTASTENDEDVGEVDDVSSNKDANHLSSSRASAEAINMLSREDKTENDEDDQWSKAGDRANQNSYCDNPQYNAGSNNEDSRQADTKSNGDSSHVGDCKSYVIEVDNDLCREEDSQQVGVQSSVGRNDESDIDNYVSDVNDALCRSESGDEDSEHCDTKSNVGNSNGCGIQ</sequence>
<keyword evidence="11" id="KW-1185">Reference proteome</keyword>
<keyword evidence="2 8" id="KW-0812">Transmembrane</keyword>
<keyword evidence="3" id="KW-0677">Repeat</keyword>
<evidence type="ECO:0000256" key="2">
    <source>
        <dbReference type="ARBA" id="ARBA00022692"/>
    </source>
</evidence>
<dbReference type="CDD" id="cd00112">
    <property type="entry name" value="LDLa"/>
    <property type="match status" value="1"/>
</dbReference>
<reference evidence="10 11" key="1">
    <citation type="journal article" date="2023" name="bioRxiv">
        <title>An intranuclear bacterial parasite of deep-sea mussels expresses apoptosis inhibitors acquired from its host.</title>
        <authorList>
            <person name="Gonzalez Porras M.A."/>
            <person name="Assie A."/>
            <person name="Tietjen M."/>
            <person name="Violette M."/>
            <person name="Kleiner M."/>
            <person name="Gruber-Vodicka H."/>
            <person name="Dubilier N."/>
            <person name="Leisch N."/>
        </authorList>
    </citation>
    <scope>NUCLEOTIDE SEQUENCE [LARGE SCALE GENOMIC DNA]</scope>
    <source>
        <strain evidence="10">IAP13</strain>
    </source>
</reference>
<dbReference type="InterPro" id="IPR050685">
    <property type="entry name" value="LDLR"/>
</dbReference>
<feature type="transmembrane region" description="Helical" evidence="8">
    <location>
        <begin position="435"/>
        <end position="454"/>
    </location>
</feature>
<dbReference type="InterPro" id="IPR036055">
    <property type="entry name" value="LDL_receptor-like_sf"/>
</dbReference>
<dbReference type="PANTHER" id="PTHR24270:SF61">
    <property type="entry name" value="EGF-LIKE DOMAIN-CONTAINING PROTEIN"/>
    <property type="match status" value="1"/>
</dbReference>
<keyword evidence="5 8" id="KW-0472">Membrane</keyword>
<feature type="compositionally biased region" description="Acidic residues" evidence="7">
    <location>
        <begin position="492"/>
        <end position="502"/>
    </location>
</feature>
<feature type="region of interest" description="Disordered" evidence="7">
    <location>
        <begin position="490"/>
        <end position="581"/>
    </location>
</feature>
<evidence type="ECO:0000256" key="9">
    <source>
        <dbReference type="SAM" id="SignalP"/>
    </source>
</evidence>
<gene>
    <name evidence="10" type="ORF">QS748_10880</name>
</gene>